<dbReference type="Proteomes" id="UP000060513">
    <property type="component" value="Chromosome"/>
</dbReference>
<dbReference type="PATRIC" id="fig|38300.4.peg.3417"/>
<dbReference type="InterPro" id="IPR041581">
    <property type="entry name" value="Glyoxalase_6"/>
</dbReference>
<dbReference type="AlphaFoldDB" id="A0A0M4DAE8"/>
<name>A0A0M4DAE8_STRPR</name>
<dbReference type="OMA" id="HWKLVID"/>
<dbReference type="SUPFAM" id="SSF54593">
    <property type="entry name" value="Glyoxalase/Bleomycin resistance protein/Dihydroxybiphenyl dioxygenase"/>
    <property type="match status" value="1"/>
</dbReference>
<dbReference type="Gene3D" id="3.10.180.10">
    <property type="entry name" value="2,3-Dihydroxybiphenyl 1,2-Dioxygenase, domain 1"/>
    <property type="match status" value="1"/>
</dbReference>
<dbReference type="InterPro" id="IPR029068">
    <property type="entry name" value="Glyas_Bleomycin-R_OHBP_Dase"/>
</dbReference>
<dbReference type="RefSeq" id="WP_005313741.1">
    <property type="nucleotide sequence ID" value="NZ_CP011340.1"/>
</dbReference>
<proteinExistence type="predicted"/>
<organism evidence="1">
    <name type="scientific">Streptomyces pristinaespiralis</name>
    <dbReference type="NCBI Taxonomy" id="38300"/>
    <lineage>
        <taxon>Bacteria</taxon>
        <taxon>Bacillati</taxon>
        <taxon>Actinomycetota</taxon>
        <taxon>Actinomycetes</taxon>
        <taxon>Kitasatosporales</taxon>
        <taxon>Streptomycetaceae</taxon>
        <taxon>Streptomyces</taxon>
    </lineage>
</organism>
<dbReference type="GeneID" id="97235717"/>
<evidence type="ECO:0000313" key="2">
    <source>
        <dbReference type="Proteomes" id="UP000060513"/>
    </source>
</evidence>
<dbReference type="OrthoDB" id="5524593at2"/>
<sequence>MTLHWKLVIDAEDPHAQADFWAEALGYVVEDHSRLIDQLLAQGAAPPDITVESHGHLAWRDLAAVRHPDDDHDELSDAGLGRRVLFQRVPEPKTVKNRVHMDLHSAPGTMEAEVTRLESRGAAVLRRVNEPSGQWIVMSDPEGNEFCVQ</sequence>
<accession>A0A0M4DAE8</accession>
<gene>
    <name evidence="1" type="ORF">SPRI_3252</name>
</gene>
<dbReference type="STRING" id="38300.SPRI_3252"/>
<dbReference type="Pfam" id="PF18029">
    <property type="entry name" value="Glyoxalase_6"/>
    <property type="match status" value="1"/>
</dbReference>
<dbReference type="EMBL" id="CP011340">
    <property type="protein sequence ID" value="ALC21558.1"/>
    <property type="molecule type" value="Genomic_DNA"/>
</dbReference>
<dbReference type="KEGG" id="spri:SPRI_3252"/>
<protein>
    <submittedName>
        <fullName evidence="1">Glyoxalase</fullName>
    </submittedName>
</protein>
<reference evidence="1 2" key="1">
    <citation type="submission" date="2015-08" db="EMBL/GenBank/DDBJ databases">
        <title>Genome sequence of the pristinamycin over-producing bacterium Streptomyces pristinaespiralis HCCB10218.</title>
        <authorList>
            <person name="Tian J."/>
            <person name="Yang J."/>
            <person name="Li L."/>
            <person name="Ruan L."/>
            <person name="Wei W."/>
            <person name="Zheng G."/>
            <person name="Wei Z."/>
            <person name="Yang S."/>
            <person name="Ge M."/>
            <person name="Jiang W."/>
            <person name="Lu Y."/>
        </authorList>
    </citation>
    <scope>NUCLEOTIDE SEQUENCE [LARGE SCALE GENOMIC DNA]</scope>
    <source>
        <strain evidence="1 2">HCCB 10218</strain>
    </source>
</reference>
<evidence type="ECO:0000313" key="1">
    <source>
        <dbReference type="EMBL" id="ALC21558.1"/>
    </source>
</evidence>
<dbReference type="PANTHER" id="PTHR35908">
    <property type="entry name" value="HYPOTHETICAL FUSION PROTEIN"/>
    <property type="match status" value="1"/>
</dbReference>
<dbReference type="PANTHER" id="PTHR35908:SF1">
    <property type="entry name" value="CONSERVED PROTEIN"/>
    <property type="match status" value="1"/>
</dbReference>